<dbReference type="RefSeq" id="WP_323252572.1">
    <property type="nucleotide sequence ID" value="NZ_JAYFUL010000048.1"/>
</dbReference>
<dbReference type="InterPro" id="IPR008969">
    <property type="entry name" value="CarboxyPept-like_regulatory"/>
</dbReference>
<protein>
    <submittedName>
        <fullName evidence="1">Carboxypeptidase-like regulatory domain-containing protein</fullName>
    </submittedName>
</protein>
<name>A0ABU5QTR8_9BACT</name>
<dbReference type="EMBL" id="JAYFUL010000048">
    <property type="protein sequence ID" value="MEA5260240.1"/>
    <property type="molecule type" value="Genomic_DNA"/>
</dbReference>
<sequence>MNKLSITLILFLISIGNLYSQERMIKGRVIAENLEILPFASIMVNDTIEVGKPDVNGYFQINVPVSEQKIIFICVGFEVTHLSLDEKCNEVEVIMMDAVTYDFITLKRVDKLRKKRFNNLSKLHKEAFKKGIFKTDKACYKQEFIPYYKKK</sequence>
<dbReference type="Pfam" id="PF13715">
    <property type="entry name" value="CarbopepD_reg_2"/>
    <property type="match status" value="1"/>
</dbReference>
<evidence type="ECO:0000313" key="2">
    <source>
        <dbReference type="Proteomes" id="UP001304671"/>
    </source>
</evidence>
<dbReference type="Proteomes" id="UP001304671">
    <property type="component" value="Unassembled WGS sequence"/>
</dbReference>
<dbReference type="SUPFAM" id="SSF49464">
    <property type="entry name" value="Carboxypeptidase regulatory domain-like"/>
    <property type="match status" value="1"/>
</dbReference>
<comment type="caution">
    <text evidence="1">The sequence shown here is derived from an EMBL/GenBank/DDBJ whole genome shotgun (WGS) entry which is preliminary data.</text>
</comment>
<accession>A0ABU5QTR8</accession>
<proteinExistence type="predicted"/>
<evidence type="ECO:0000313" key="1">
    <source>
        <dbReference type="EMBL" id="MEA5260240.1"/>
    </source>
</evidence>
<organism evidence="1 2">
    <name type="scientific">Arcicella aquatica</name>
    <dbReference type="NCBI Taxonomy" id="217141"/>
    <lineage>
        <taxon>Bacteria</taxon>
        <taxon>Pseudomonadati</taxon>
        <taxon>Bacteroidota</taxon>
        <taxon>Cytophagia</taxon>
        <taxon>Cytophagales</taxon>
        <taxon>Flectobacillaceae</taxon>
        <taxon>Arcicella</taxon>
    </lineage>
</organism>
<reference evidence="1 2" key="1">
    <citation type="submission" date="2023-12" db="EMBL/GenBank/DDBJ databases">
        <title>Novel species of the genus Arcicella isolated from rivers.</title>
        <authorList>
            <person name="Lu H."/>
        </authorList>
    </citation>
    <scope>NUCLEOTIDE SEQUENCE [LARGE SCALE GENOMIC DNA]</scope>
    <source>
        <strain evidence="1 2">LMG 21963</strain>
    </source>
</reference>
<gene>
    <name evidence="1" type="ORF">VB264_20750</name>
</gene>
<keyword evidence="2" id="KW-1185">Reference proteome</keyword>